<organism evidence="8 9">
    <name type="scientific">Vibrio lentus</name>
    <dbReference type="NCBI Taxonomy" id="136468"/>
    <lineage>
        <taxon>Bacteria</taxon>
        <taxon>Pseudomonadati</taxon>
        <taxon>Pseudomonadota</taxon>
        <taxon>Gammaproteobacteria</taxon>
        <taxon>Vibrionales</taxon>
        <taxon>Vibrionaceae</taxon>
        <taxon>Vibrio</taxon>
    </lineage>
</organism>
<name>A0A855IMU9_9VIBR</name>
<dbReference type="SUPFAM" id="SSF52540">
    <property type="entry name" value="P-loop containing nucleoside triphosphate hydrolases"/>
    <property type="match status" value="1"/>
</dbReference>
<dbReference type="Gene3D" id="3.40.50.300">
    <property type="entry name" value="P-loop containing nucleotide triphosphate hydrolases"/>
    <property type="match status" value="1"/>
</dbReference>
<dbReference type="AlphaFoldDB" id="A0A855IMU9"/>
<dbReference type="Pfam" id="PF06414">
    <property type="entry name" value="Zeta_toxin"/>
    <property type="match status" value="1"/>
</dbReference>
<dbReference type="GeneID" id="69652470"/>
<dbReference type="InterPro" id="IPR029044">
    <property type="entry name" value="Nucleotide-diphossugar_trans"/>
</dbReference>
<dbReference type="GO" id="GO:0016020">
    <property type="term" value="C:membrane"/>
    <property type="evidence" value="ECO:0007669"/>
    <property type="project" value="GOC"/>
</dbReference>
<evidence type="ECO:0000313" key="7">
    <source>
        <dbReference type="EMBL" id="PME29005.1"/>
    </source>
</evidence>
<dbReference type="GO" id="GO:0004140">
    <property type="term" value="F:dephospho-CoA kinase activity"/>
    <property type="evidence" value="ECO:0007669"/>
    <property type="project" value="InterPro"/>
</dbReference>
<evidence type="ECO:0000259" key="6">
    <source>
        <dbReference type="Pfam" id="PF12919"/>
    </source>
</evidence>
<keyword evidence="10" id="KW-1185">Reference proteome</keyword>
<evidence type="ECO:0000256" key="2">
    <source>
        <dbReference type="ARBA" id="ARBA00022741"/>
    </source>
</evidence>
<feature type="domain" description="Zeta toxin" evidence="5">
    <location>
        <begin position="485"/>
        <end position="529"/>
    </location>
</feature>
<evidence type="ECO:0000259" key="5">
    <source>
        <dbReference type="Pfam" id="PF06414"/>
    </source>
</evidence>
<dbReference type="GO" id="GO:0000030">
    <property type="term" value="F:mannosyltransferase activity"/>
    <property type="evidence" value="ECO:0007669"/>
    <property type="project" value="TreeGrafter"/>
</dbReference>
<evidence type="ECO:0000313" key="10">
    <source>
        <dbReference type="Proteomes" id="UP000239763"/>
    </source>
</evidence>
<dbReference type="GO" id="GO:0015937">
    <property type="term" value="P:coenzyme A biosynthetic process"/>
    <property type="evidence" value="ECO:0007669"/>
    <property type="project" value="UniProtKB-KW"/>
</dbReference>
<dbReference type="InterPro" id="IPR051706">
    <property type="entry name" value="Glycosyltransferase_domain"/>
</dbReference>
<keyword evidence="2" id="KW-0547">Nucleotide-binding</keyword>
<feature type="domain" description="GT44" evidence="6">
    <location>
        <begin position="73"/>
        <end position="306"/>
    </location>
</feature>
<dbReference type="Gene3D" id="3.90.550.20">
    <property type="match status" value="1"/>
</dbReference>
<keyword evidence="4" id="KW-0173">Coenzyme A biosynthesis</keyword>
<dbReference type="PANTHER" id="PTHR32385:SF15">
    <property type="entry name" value="INOSITOL PHOSPHOCERAMIDE MANNOSYLTRANSFERASE 1"/>
    <property type="match status" value="1"/>
</dbReference>
<dbReference type="InterPro" id="IPR027417">
    <property type="entry name" value="P-loop_NTPase"/>
</dbReference>
<dbReference type="RefSeq" id="WP_102300235.1">
    <property type="nucleotide sequence ID" value="NZ_CAWQOO010001012.1"/>
</dbReference>
<dbReference type="EMBL" id="MCZJ01000044">
    <property type="protein sequence ID" value="PMM55590.1"/>
    <property type="molecule type" value="Genomic_DNA"/>
</dbReference>
<dbReference type="Proteomes" id="UP000235554">
    <property type="component" value="Unassembled WGS sequence"/>
</dbReference>
<gene>
    <name evidence="8" type="ORF">BCT50_10560</name>
    <name evidence="7" type="ORF">BCV38_21730</name>
</gene>
<dbReference type="Proteomes" id="UP000239763">
    <property type="component" value="Unassembled WGS sequence"/>
</dbReference>
<evidence type="ECO:0000313" key="8">
    <source>
        <dbReference type="EMBL" id="PMM55590.1"/>
    </source>
</evidence>
<dbReference type="EMBL" id="MCSB01000014">
    <property type="protein sequence ID" value="PME29005.1"/>
    <property type="molecule type" value="Genomic_DNA"/>
</dbReference>
<dbReference type="Pfam" id="PF12919">
    <property type="entry name" value="TcdA_TcdB"/>
    <property type="match status" value="1"/>
</dbReference>
<protein>
    <submittedName>
        <fullName evidence="8">Uncharacterized protein</fullName>
    </submittedName>
</protein>
<dbReference type="GO" id="GO:0005524">
    <property type="term" value="F:ATP binding"/>
    <property type="evidence" value="ECO:0007669"/>
    <property type="project" value="UniProtKB-KW"/>
</dbReference>
<dbReference type="InterPro" id="IPR010488">
    <property type="entry name" value="Zeta_toxin_domain"/>
</dbReference>
<evidence type="ECO:0000256" key="1">
    <source>
        <dbReference type="ARBA" id="ARBA00009018"/>
    </source>
</evidence>
<proteinExistence type="inferred from homology"/>
<comment type="caution">
    <text evidence="8">The sequence shown here is derived from an EMBL/GenBank/DDBJ whole genome shotgun (WGS) entry which is preliminary data.</text>
</comment>
<dbReference type="PROSITE" id="PS51219">
    <property type="entry name" value="DPCK"/>
    <property type="match status" value="1"/>
</dbReference>
<reference evidence="8" key="2">
    <citation type="submission" date="2016-07" db="EMBL/GenBank/DDBJ databases">
        <authorList>
            <person name="Kauffman K."/>
            <person name="Arevalo P."/>
            <person name="Polz M.F."/>
        </authorList>
    </citation>
    <scope>NUCLEOTIDE SEQUENCE</scope>
    <source>
        <strain evidence="8">10N.261.48.A1</strain>
        <strain evidence="7">10N.286.55.E1</strain>
    </source>
</reference>
<evidence type="ECO:0000256" key="4">
    <source>
        <dbReference type="ARBA" id="ARBA00022993"/>
    </source>
</evidence>
<dbReference type="SUPFAM" id="SSF53448">
    <property type="entry name" value="Nucleotide-diphospho-sugar transferases"/>
    <property type="match status" value="1"/>
</dbReference>
<keyword evidence="3" id="KW-0067">ATP-binding</keyword>
<evidence type="ECO:0000256" key="3">
    <source>
        <dbReference type="ARBA" id="ARBA00022840"/>
    </source>
</evidence>
<sequence length="529" mass="59144">MKTDALALNNSTYTTNVESSNPLNCFTTSKITQQATASDNRFPDFSKPSHPPLSLVETTKLRYPDSEFKSIPKQVHMIWVASLPQDKQIKYVKDWAKKNPQASINLWVDSRHFDTYQKNKSANTTARNHVAKLGAESQLRNLSQQLISSQKNSGELKLSITELNKALKGECNAFKEAVLGKYEQVTNLNHKEIIVRLNNLLEKNKEKFLEADAKMLSHTVQAWDQYKDGLSRDLNSLKSIRNDLKKSGLSNIHVKDLSDSNDIKLENEEAYQHEMIGRGGAYPAASDIARYEILNQYGGIYTDVDLECKQTLDFEQLKSHPDLMLVGMAASKREEAGSATPYFANALIASHHGSKILGDIISDIKREYDSIKGNDFSGTRYFTRPNKATIERTGPNKLREQVSVTLGRPLTDINSKSMRIWDKAKEVNSDIWQAIDSHFTFPEGLVEFETPEQAESATKAMSEPVMSSAQTINTDSLKSLLEEKISANAQFGKPNIVFLSGPSASGKSTVSEALRQSDENVVTVKTDHF</sequence>
<dbReference type="GO" id="GO:0051999">
    <property type="term" value="P:mannosyl-inositol phosphorylceramide biosynthetic process"/>
    <property type="evidence" value="ECO:0007669"/>
    <property type="project" value="TreeGrafter"/>
</dbReference>
<reference evidence="9" key="1">
    <citation type="submission" date="2016-07" db="EMBL/GenBank/DDBJ databases">
        <title>Nontailed viruses are major unrecognized killers of bacteria in the ocean.</title>
        <authorList>
            <person name="Kauffman K."/>
            <person name="Hussain F."/>
            <person name="Yang J."/>
            <person name="Arevalo P."/>
            <person name="Brown J."/>
            <person name="Cutler M."/>
            <person name="Kelly L."/>
            <person name="Polz M.F."/>
        </authorList>
    </citation>
    <scope>NUCLEOTIDE SEQUENCE [LARGE SCALE GENOMIC DNA]</scope>
    <source>
        <strain evidence="9">10N.261.48.A1</strain>
    </source>
</reference>
<comment type="similarity">
    <text evidence="1">Belongs to the CoaE family.</text>
</comment>
<evidence type="ECO:0000313" key="9">
    <source>
        <dbReference type="Proteomes" id="UP000235554"/>
    </source>
</evidence>
<dbReference type="InterPro" id="IPR001977">
    <property type="entry name" value="Depp_CoAkinase"/>
</dbReference>
<dbReference type="InterPro" id="IPR024770">
    <property type="entry name" value="TcdA/TcdB_cat"/>
</dbReference>
<dbReference type="PANTHER" id="PTHR32385">
    <property type="entry name" value="MANNOSYL PHOSPHORYLINOSITOL CERAMIDE SYNTHASE"/>
    <property type="match status" value="1"/>
</dbReference>
<accession>A0A855IMU9</accession>
<reference evidence="8 10" key="3">
    <citation type="journal article" date="2018" name="Nature">
        <title>A major lineage of non-tailed dsDNA viruses as unrecognized killers of marine bacteria.</title>
        <authorList>
            <person name="Kauffman K.M."/>
            <person name="Hussain F.A."/>
            <person name="Yang J."/>
            <person name="Arevalo P."/>
            <person name="Brown J.M."/>
            <person name="Chang W.K."/>
            <person name="VanInsberghe D."/>
            <person name="Elsherbini J."/>
            <person name="Sharma R.S."/>
            <person name="Cutler M.B."/>
            <person name="Kelly L."/>
            <person name="Polz M.F."/>
        </authorList>
    </citation>
    <scope>NUCLEOTIDE SEQUENCE</scope>
    <source>
        <strain evidence="8">10N.261.48.A1</strain>
        <strain evidence="7 10">10N.286.55.E1</strain>
    </source>
</reference>